<evidence type="ECO:0000256" key="1">
    <source>
        <dbReference type="PROSITE-ProRule" id="PRU00285"/>
    </source>
</evidence>
<dbReference type="Pfam" id="PF00011">
    <property type="entry name" value="HSP20"/>
    <property type="match status" value="1"/>
</dbReference>
<proteinExistence type="inferred from homology"/>
<evidence type="ECO:0000313" key="5">
    <source>
        <dbReference type="EMBL" id="QEH38778.1"/>
    </source>
</evidence>
<feature type="region of interest" description="Disordered" evidence="3">
    <location>
        <begin position="134"/>
        <end position="159"/>
    </location>
</feature>
<name>A0A5B9WDN7_9BACT</name>
<dbReference type="PANTHER" id="PTHR11527">
    <property type="entry name" value="HEAT-SHOCK PROTEIN 20 FAMILY MEMBER"/>
    <property type="match status" value="1"/>
</dbReference>
<dbReference type="SUPFAM" id="SSF49764">
    <property type="entry name" value="HSP20-like chaperones"/>
    <property type="match status" value="1"/>
</dbReference>
<organism evidence="5 6">
    <name type="scientific">Aquisphaera giovannonii</name>
    <dbReference type="NCBI Taxonomy" id="406548"/>
    <lineage>
        <taxon>Bacteria</taxon>
        <taxon>Pseudomonadati</taxon>
        <taxon>Planctomycetota</taxon>
        <taxon>Planctomycetia</taxon>
        <taxon>Isosphaerales</taxon>
        <taxon>Isosphaeraceae</taxon>
        <taxon>Aquisphaera</taxon>
    </lineage>
</organism>
<dbReference type="AlphaFoldDB" id="A0A5B9WDN7"/>
<comment type="similarity">
    <text evidence="1 2">Belongs to the small heat shock protein (HSP20) family.</text>
</comment>
<dbReference type="InterPro" id="IPR008978">
    <property type="entry name" value="HSP20-like_chaperone"/>
</dbReference>
<dbReference type="OrthoDB" id="288864at2"/>
<evidence type="ECO:0000256" key="2">
    <source>
        <dbReference type="RuleBase" id="RU003616"/>
    </source>
</evidence>
<dbReference type="EMBL" id="CP042997">
    <property type="protein sequence ID" value="QEH38778.1"/>
    <property type="molecule type" value="Genomic_DNA"/>
</dbReference>
<evidence type="ECO:0000259" key="4">
    <source>
        <dbReference type="PROSITE" id="PS01031"/>
    </source>
</evidence>
<dbReference type="CDD" id="cd06464">
    <property type="entry name" value="ACD_sHsps-like"/>
    <property type="match status" value="1"/>
</dbReference>
<accession>A0A5B9WDN7</accession>
<evidence type="ECO:0000256" key="3">
    <source>
        <dbReference type="SAM" id="MobiDB-lite"/>
    </source>
</evidence>
<dbReference type="Gene3D" id="2.60.40.790">
    <property type="match status" value="1"/>
</dbReference>
<sequence length="159" mass="17734">MAIERWDPFRDAVSLRDAVNTLFQESFVRPGSVPNTNGTASLPLDICESENEFVIRASLPGVKPDDVQITLHGDTLTIRAEAKAEEEKKGEHWHLRERRFGSFQRSVTLGTPVNTEKADAQYEHGVLTLRLPKAEEAKPRQIRIGGSRQARVGQESGSK</sequence>
<dbReference type="Proteomes" id="UP000324233">
    <property type="component" value="Chromosome"/>
</dbReference>
<dbReference type="KEGG" id="agv:OJF2_73840"/>
<dbReference type="InterPro" id="IPR002068">
    <property type="entry name" value="A-crystallin/Hsp20_dom"/>
</dbReference>
<dbReference type="InterPro" id="IPR031107">
    <property type="entry name" value="Small_HSP"/>
</dbReference>
<keyword evidence="5" id="KW-0346">Stress response</keyword>
<dbReference type="RefSeq" id="WP_148598183.1">
    <property type="nucleotide sequence ID" value="NZ_CP042997.1"/>
</dbReference>
<protein>
    <submittedName>
        <fullName evidence="5">18 kDa heat shock protein</fullName>
    </submittedName>
</protein>
<feature type="domain" description="SHSP" evidence="4">
    <location>
        <begin position="35"/>
        <end position="147"/>
    </location>
</feature>
<dbReference type="PROSITE" id="PS01031">
    <property type="entry name" value="SHSP"/>
    <property type="match status" value="1"/>
</dbReference>
<reference evidence="5 6" key="1">
    <citation type="submission" date="2019-08" db="EMBL/GenBank/DDBJ databases">
        <title>Deep-cultivation of Planctomycetes and their phenomic and genomic characterization uncovers novel biology.</title>
        <authorList>
            <person name="Wiegand S."/>
            <person name="Jogler M."/>
            <person name="Boedeker C."/>
            <person name="Pinto D."/>
            <person name="Vollmers J."/>
            <person name="Rivas-Marin E."/>
            <person name="Kohn T."/>
            <person name="Peeters S.H."/>
            <person name="Heuer A."/>
            <person name="Rast P."/>
            <person name="Oberbeckmann S."/>
            <person name="Bunk B."/>
            <person name="Jeske O."/>
            <person name="Meyerdierks A."/>
            <person name="Storesund J.E."/>
            <person name="Kallscheuer N."/>
            <person name="Luecker S."/>
            <person name="Lage O.M."/>
            <person name="Pohl T."/>
            <person name="Merkel B.J."/>
            <person name="Hornburger P."/>
            <person name="Mueller R.-W."/>
            <person name="Bruemmer F."/>
            <person name="Labrenz M."/>
            <person name="Spormann A.M."/>
            <person name="Op den Camp H."/>
            <person name="Overmann J."/>
            <person name="Amann R."/>
            <person name="Jetten M.S.M."/>
            <person name="Mascher T."/>
            <person name="Medema M.H."/>
            <person name="Devos D.P."/>
            <person name="Kaster A.-K."/>
            <person name="Ovreas L."/>
            <person name="Rohde M."/>
            <person name="Galperin M.Y."/>
            <person name="Jogler C."/>
        </authorList>
    </citation>
    <scope>NUCLEOTIDE SEQUENCE [LARGE SCALE GENOMIC DNA]</scope>
    <source>
        <strain evidence="5 6">OJF2</strain>
    </source>
</reference>
<gene>
    <name evidence="5" type="ORF">OJF2_73840</name>
</gene>
<evidence type="ECO:0000313" key="6">
    <source>
        <dbReference type="Proteomes" id="UP000324233"/>
    </source>
</evidence>
<keyword evidence="6" id="KW-1185">Reference proteome</keyword>